<evidence type="ECO:0000256" key="1">
    <source>
        <dbReference type="SAM" id="Phobius"/>
    </source>
</evidence>
<dbReference type="EMBL" id="CP079194">
    <property type="protein sequence ID" value="QXT40865.1"/>
    <property type="molecule type" value="Genomic_DNA"/>
</dbReference>
<dbReference type="Proteomes" id="UP000825009">
    <property type="component" value="Chromosome"/>
</dbReference>
<dbReference type="KEGG" id="gce:KYE46_06445"/>
<feature type="transmembrane region" description="Helical" evidence="1">
    <location>
        <begin position="191"/>
        <end position="209"/>
    </location>
</feature>
<gene>
    <name evidence="2" type="ORF">KYE46_06445</name>
</gene>
<dbReference type="AlphaFoldDB" id="A0A8F6TY82"/>
<keyword evidence="3" id="KW-1185">Reference proteome</keyword>
<accession>A0A8F6TY82</accession>
<organism evidence="2 3">
    <name type="scientific">Gymnodinialimonas ceratoperidinii</name>
    <dbReference type="NCBI Taxonomy" id="2856823"/>
    <lineage>
        <taxon>Bacteria</taxon>
        <taxon>Pseudomonadati</taxon>
        <taxon>Pseudomonadota</taxon>
        <taxon>Alphaproteobacteria</taxon>
        <taxon>Rhodobacterales</taxon>
        <taxon>Paracoccaceae</taxon>
        <taxon>Gymnodinialimonas</taxon>
    </lineage>
</organism>
<dbReference type="RefSeq" id="WP_219004283.1">
    <property type="nucleotide sequence ID" value="NZ_CP079194.1"/>
</dbReference>
<feature type="transmembrane region" description="Helical" evidence="1">
    <location>
        <begin position="56"/>
        <end position="78"/>
    </location>
</feature>
<proteinExistence type="predicted"/>
<evidence type="ECO:0000313" key="3">
    <source>
        <dbReference type="Proteomes" id="UP000825009"/>
    </source>
</evidence>
<keyword evidence="1" id="KW-1133">Transmembrane helix</keyword>
<reference evidence="2 3" key="1">
    <citation type="submission" date="2021-07" db="EMBL/GenBank/DDBJ databases">
        <title>A novel Jannaschia species isolated from marine dinoflagellate Ceratoperidinium margalefii.</title>
        <authorList>
            <person name="Jiang Y."/>
            <person name="Li Z."/>
        </authorList>
    </citation>
    <scope>NUCLEOTIDE SEQUENCE [LARGE SCALE GENOMIC DNA]</scope>
    <source>
        <strain evidence="2 3">J12C1-MA-4</strain>
    </source>
</reference>
<protein>
    <recommendedName>
        <fullName evidence="4">DUF1295 domain-containing protein</fullName>
    </recommendedName>
</protein>
<feature type="transmembrane region" description="Helical" evidence="1">
    <location>
        <begin position="133"/>
        <end position="158"/>
    </location>
</feature>
<keyword evidence="1" id="KW-0812">Transmembrane</keyword>
<feature type="transmembrane region" description="Helical" evidence="1">
    <location>
        <begin position="99"/>
        <end position="121"/>
    </location>
</feature>
<feature type="transmembrane region" description="Helical" evidence="1">
    <location>
        <begin position="304"/>
        <end position="327"/>
    </location>
</feature>
<feature type="transmembrane region" description="Helical" evidence="1">
    <location>
        <begin position="27"/>
        <end position="44"/>
    </location>
</feature>
<evidence type="ECO:0008006" key="4">
    <source>
        <dbReference type="Google" id="ProtNLM"/>
    </source>
</evidence>
<feature type="transmembrane region" description="Helical" evidence="1">
    <location>
        <begin position="363"/>
        <end position="389"/>
    </location>
</feature>
<name>A0A8F6TY82_9RHOB</name>
<keyword evidence="1" id="KW-0472">Membrane</keyword>
<feature type="transmembrane region" description="Helical" evidence="1">
    <location>
        <begin position="229"/>
        <end position="252"/>
    </location>
</feature>
<evidence type="ECO:0000313" key="2">
    <source>
        <dbReference type="EMBL" id="QXT40865.1"/>
    </source>
</evidence>
<sequence length="419" mass="46657">MADALVRRQVAAADAVSERDIRNAQPALTGYVGLLTLISCFILARGEHAFTGRDGYLMACAVIFFVMALCDGLLFRVYRQPDVGPLTCANAFTRRSFALLAYKGAGLAGSALILWGAYSFLPLYADTWYRTTFAALLVWLPAAAPVVLLYIVVFHFLAEDRDDGLAAFGRACLTFGAQGDPAKVRDHMLGLAIKGFFVPIMVGFGIGDWNRLSATPFSITDFRGFYEIGYQLLLLVDVCFGTIGYLCGFRLLNAHVRFPERTPGGWLFCIICYVPFWQLINRNYLSYSDGIVWGTVFAENSVHYVIWGSAILLLMTVYALSTVSFGYRFSNLTYRGLVCSGPYRFARHPAYLSKNLSYWMIEIPVLGTSLGSAVGGTLALLLVNGIYYMRARYEERCCLQHEDYRIYHARFDRGAPTLG</sequence>